<keyword evidence="6" id="KW-0255">Endonuclease</keyword>
<feature type="compositionally biased region" description="Polar residues" evidence="8">
    <location>
        <begin position="32"/>
        <end position="43"/>
    </location>
</feature>
<keyword evidence="11" id="KW-1185">Reference proteome</keyword>
<evidence type="ECO:0000313" key="11">
    <source>
        <dbReference type="Proteomes" id="UP000012174"/>
    </source>
</evidence>
<keyword evidence="7" id="KW-0378">Hydrolase</keyword>
<reference evidence="11" key="1">
    <citation type="journal article" date="2013" name="Genome Announc.">
        <title>Draft genome sequence of the grapevine dieback fungus Eutypa lata UCR-EL1.</title>
        <authorList>
            <person name="Blanco-Ulate B."/>
            <person name="Rolshausen P.E."/>
            <person name="Cantu D."/>
        </authorList>
    </citation>
    <scope>NUCLEOTIDE SEQUENCE [LARGE SCALE GENOMIC DNA]</scope>
    <source>
        <strain evidence="11">UCR-EL1</strain>
    </source>
</reference>
<dbReference type="InterPro" id="IPR002156">
    <property type="entry name" value="RNaseH_domain"/>
</dbReference>
<dbReference type="Pfam" id="PF00075">
    <property type="entry name" value="RNase_H"/>
    <property type="match status" value="2"/>
</dbReference>
<dbReference type="GO" id="GO:0004523">
    <property type="term" value="F:RNA-DNA hybrid ribonuclease activity"/>
    <property type="evidence" value="ECO:0007669"/>
    <property type="project" value="UniProtKB-EC"/>
</dbReference>
<organism evidence="10 11">
    <name type="scientific">Eutypa lata (strain UCR-EL1)</name>
    <name type="common">Grapevine dieback disease fungus</name>
    <name type="synonym">Eutypa armeniacae</name>
    <dbReference type="NCBI Taxonomy" id="1287681"/>
    <lineage>
        <taxon>Eukaryota</taxon>
        <taxon>Fungi</taxon>
        <taxon>Dikarya</taxon>
        <taxon>Ascomycota</taxon>
        <taxon>Pezizomycotina</taxon>
        <taxon>Sordariomycetes</taxon>
        <taxon>Xylariomycetidae</taxon>
        <taxon>Xylariales</taxon>
        <taxon>Diatrypaceae</taxon>
        <taxon>Eutypa</taxon>
    </lineage>
</organism>
<dbReference type="eggNOG" id="ENOG502T5SH">
    <property type="taxonomic scope" value="Eukaryota"/>
</dbReference>
<gene>
    <name evidence="10" type="ORF">UCREL1_10068</name>
</gene>
<evidence type="ECO:0000256" key="6">
    <source>
        <dbReference type="ARBA" id="ARBA00022759"/>
    </source>
</evidence>
<evidence type="ECO:0000256" key="1">
    <source>
        <dbReference type="ARBA" id="ARBA00000077"/>
    </source>
</evidence>
<accession>M7SFQ1</accession>
<dbReference type="PANTHER" id="PTHR10642:SF26">
    <property type="entry name" value="RIBONUCLEASE H1"/>
    <property type="match status" value="1"/>
</dbReference>
<evidence type="ECO:0000256" key="4">
    <source>
        <dbReference type="ARBA" id="ARBA00022722"/>
    </source>
</evidence>
<feature type="domain" description="RNase H type-1" evidence="9">
    <location>
        <begin position="51"/>
        <end position="236"/>
    </location>
</feature>
<evidence type="ECO:0000256" key="2">
    <source>
        <dbReference type="ARBA" id="ARBA00005300"/>
    </source>
</evidence>
<dbReference type="EC" id="3.1.26.4" evidence="3"/>
<evidence type="ECO:0000256" key="5">
    <source>
        <dbReference type="ARBA" id="ARBA00022723"/>
    </source>
</evidence>
<dbReference type="PANTHER" id="PTHR10642">
    <property type="entry name" value="RIBONUCLEASE H1"/>
    <property type="match status" value="1"/>
</dbReference>
<name>M7SFQ1_EUTLA</name>
<evidence type="ECO:0000256" key="7">
    <source>
        <dbReference type="ARBA" id="ARBA00022801"/>
    </source>
</evidence>
<feature type="region of interest" description="Disordered" evidence="8">
    <location>
        <begin position="1"/>
        <end position="50"/>
    </location>
</feature>
<keyword evidence="4" id="KW-0540">Nuclease</keyword>
<dbReference type="GO" id="GO:0043137">
    <property type="term" value="P:DNA replication, removal of RNA primer"/>
    <property type="evidence" value="ECO:0007669"/>
    <property type="project" value="TreeGrafter"/>
</dbReference>
<dbReference type="InterPro" id="IPR050092">
    <property type="entry name" value="RNase_H"/>
</dbReference>
<dbReference type="HOGENOM" id="CLU_1090015_0_0_1"/>
<sequence length="255" mass="27557">MADTTEEWADAITSPNTQWSPSTLDTPHADVSQESINEPTGETTRTRAENEMPLLVLYTDGSARREKQGVAGAAVTYKRYVDGCPSGWKDHAWGISNANDANDAEILAIVKALEIVATEAKMLADRRPPSTLPPPAPALEDEEGVVNRDGGQQRAQNPKVVIITDSSHALDQIQRFLQGQPLRIRPTNALIMDALTSVLLRLLFMDSVRLEFRKVKSHAGVEGNCRADGLARAAARAMAMAMPTPWDGDGLGGSC</sequence>
<feature type="region of interest" description="Disordered" evidence="8">
    <location>
        <begin position="125"/>
        <end position="155"/>
    </location>
</feature>
<evidence type="ECO:0000256" key="3">
    <source>
        <dbReference type="ARBA" id="ARBA00012180"/>
    </source>
</evidence>
<feature type="compositionally biased region" description="Polar residues" evidence="8">
    <location>
        <begin position="13"/>
        <end position="25"/>
    </location>
</feature>
<evidence type="ECO:0000256" key="8">
    <source>
        <dbReference type="SAM" id="MobiDB-lite"/>
    </source>
</evidence>
<dbReference type="GO" id="GO:0046872">
    <property type="term" value="F:metal ion binding"/>
    <property type="evidence" value="ECO:0007669"/>
    <property type="project" value="UniProtKB-KW"/>
</dbReference>
<dbReference type="STRING" id="1287681.M7SFQ1"/>
<dbReference type="EMBL" id="KB707324">
    <property type="protein sequence ID" value="EMR62997.1"/>
    <property type="molecule type" value="Genomic_DNA"/>
</dbReference>
<dbReference type="InterPro" id="IPR036397">
    <property type="entry name" value="RNaseH_sf"/>
</dbReference>
<dbReference type="KEGG" id="ela:UCREL1_10068"/>
<evidence type="ECO:0000259" key="9">
    <source>
        <dbReference type="PROSITE" id="PS50879"/>
    </source>
</evidence>
<dbReference type="PROSITE" id="PS50879">
    <property type="entry name" value="RNASE_H_1"/>
    <property type="match status" value="1"/>
</dbReference>
<dbReference type="InterPro" id="IPR012337">
    <property type="entry name" value="RNaseH-like_sf"/>
</dbReference>
<dbReference type="GO" id="GO:0003676">
    <property type="term" value="F:nucleic acid binding"/>
    <property type="evidence" value="ECO:0007669"/>
    <property type="project" value="InterPro"/>
</dbReference>
<dbReference type="AlphaFoldDB" id="M7SFQ1"/>
<dbReference type="Gene3D" id="3.30.420.10">
    <property type="entry name" value="Ribonuclease H-like superfamily/Ribonuclease H"/>
    <property type="match status" value="1"/>
</dbReference>
<keyword evidence="5" id="KW-0479">Metal-binding</keyword>
<comment type="similarity">
    <text evidence="2">Belongs to the RNase H family.</text>
</comment>
<dbReference type="SUPFAM" id="SSF53098">
    <property type="entry name" value="Ribonuclease H-like"/>
    <property type="match status" value="1"/>
</dbReference>
<proteinExistence type="inferred from homology"/>
<evidence type="ECO:0000313" key="10">
    <source>
        <dbReference type="EMBL" id="EMR62997.1"/>
    </source>
</evidence>
<protein>
    <recommendedName>
        <fullName evidence="3">ribonuclease H</fullName>
        <ecNumber evidence="3">3.1.26.4</ecNumber>
    </recommendedName>
</protein>
<dbReference type="Proteomes" id="UP000012174">
    <property type="component" value="Unassembled WGS sequence"/>
</dbReference>
<comment type="catalytic activity">
    <reaction evidence="1">
        <text>Endonucleolytic cleavage to 5'-phosphomonoester.</text>
        <dbReference type="EC" id="3.1.26.4"/>
    </reaction>
</comment>